<comment type="cofactor">
    <cofactor evidence="1">
        <name>Co(2+)</name>
        <dbReference type="ChEBI" id="CHEBI:48828"/>
    </cofactor>
</comment>
<accession>A0A8E6B7C0</accession>
<dbReference type="KEGG" id="tsph:KIH39_02475"/>
<name>A0A8E6B7C0_9BACT</name>
<sequence>MGLVETKSFHFERRVSLFLEKWAKRRKMECTRQPVAPFRDNVLISHHSPQAKRTILLEVHQDTVPVEGMTIDPFAGEVRDGRLFGRGACDVKGGMASMLAVMDRLNREKPPQAANVILACTVDEEHTFLGVQELLRRGVQADFAICAEPTNLQIVDTHKGVVRWLIKVPGRACHSSYPQEGVNAIYRMGHLLNVIEQYADHLTRLEADPRLGTPTISVGKIQGGVSVNTVPDFCTIEIDRRLLPGEKPEDAPLELEKFLIQHPVIDFPFIIEPSWLACPALKATNNHEVLRRLGSAINSVTGKHEILAVPFGTDGSSIAEAGIPCVVFGPGDIAQAHTKDEWIELKQVEQAAEILYRLCTAD</sequence>
<evidence type="ECO:0000256" key="6">
    <source>
        <dbReference type="ARBA" id="ARBA00022833"/>
    </source>
</evidence>
<dbReference type="InterPro" id="IPR002933">
    <property type="entry name" value="Peptidase_M20"/>
</dbReference>
<evidence type="ECO:0000313" key="9">
    <source>
        <dbReference type="EMBL" id="QVL32804.1"/>
    </source>
</evidence>
<dbReference type="InterPro" id="IPR036264">
    <property type="entry name" value="Bact_exopeptidase_dim_dom"/>
</dbReference>
<dbReference type="SUPFAM" id="SSF55031">
    <property type="entry name" value="Bacterial exopeptidase dimerisation domain"/>
    <property type="match status" value="1"/>
</dbReference>
<reference evidence="9" key="1">
    <citation type="submission" date="2021-05" db="EMBL/GenBank/DDBJ databases">
        <title>Complete genome sequence of the cellulolytic planctomycete Telmatocola sphagniphila SP2T and characterization of the first cellulase from planctomycetes.</title>
        <authorList>
            <person name="Rakitin A.L."/>
            <person name="Beletsky A.V."/>
            <person name="Naumoff D.G."/>
            <person name="Kulichevskaya I.S."/>
            <person name="Mardanov A.V."/>
            <person name="Ravin N.V."/>
            <person name="Dedysh S.N."/>
        </authorList>
    </citation>
    <scope>NUCLEOTIDE SEQUENCE</scope>
    <source>
        <strain evidence="9">SP2T</strain>
    </source>
</reference>
<dbReference type="PANTHER" id="PTHR43808">
    <property type="entry name" value="ACETYLORNITHINE DEACETYLASE"/>
    <property type="match status" value="1"/>
</dbReference>
<dbReference type="EMBL" id="CP074694">
    <property type="protein sequence ID" value="QVL32804.1"/>
    <property type="molecule type" value="Genomic_DNA"/>
</dbReference>
<dbReference type="Gene3D" id="3.40.630.10">
    <property type="entry name" value="Zn peptidases"/>
    <property type="match status" value="1"/>
</dbReference>
<evidence type="ECO:0000256" key="4">
    <source>
        <dbReference type="ARBA" id="ARBA00022723"/>
    </source>
</evidence>
<evidence type="ECO:0000256" key="7">
    <source>
        <dbReference type="ARBA" id="ARBA00023285"/>
    </source>
</evidence>
<evidence type="ECO:0000256" key="1">
    <source>
        <dbReference type="ARBA" id="ARBA00001941"/>
    </source>
</evidence>
<dbReference type="InterPro" id="IPR011650">
    <property type="entry name" value="Peptidase_M20_dimer"/>
</dbReference>
<dbReference type="Pfam" id="PF01546">
    <property type="entry name" value="Peptidase_M20"/>
    <property type="match status" value="1"/>
</dbReference>
<evidence type="ECO:0000313" key="10">
    <source>
        <dbReference type="Proteomes" id="UP000676194"/>
    </source>
</evidence>
<dbReference type="InterPro" id="IPR050072">
    <property type="entry name" value="Peptidase_M20A"/>
</dbReference>
<organism evidence="9 10">
    <name type="scientific">Telmatocola sphagniphila</name>
    <dbReference type="NCBI Taxonomy" id="1123043"/>
    <lineage>
        <taxon>Bacteria</taxon>
        <taxon>Pseudomonadati</taxon>
        <taxon>Planctomycetota</taxon>
        <taxon>Planctomycetia</taxon>
        <taxon>Gemmatales</taxon>
        <taxon>Gemmataceae</taxon>
    </lineage>
</organism>
<dbReference type="NCBIfam" id="TIGR01910">
    <property type="entry name" value="DapE-ArgE"/>
    <property type="match status" value="1"/>
</dbReference>
<gene>
    <name evidence="9" type="ORF">KIH39_02475</name>
</gene>
<dbReference type="GO" id="GO:0046872">
    <property type="term" value="F:metal ion binding"/>
    <property type="evidence" value="ECO:0007669"/>
    <property type="project" value="UniProtKB-KW"/>
</dbReference>
<feature type="domain" description="Peptidase M20 dimerisation" evidence="8">
    <location>
        <begin position="158"/>
        <end position="262"/>
    </location>
</feature>
<keyword evidence="10" id="KW-1185">Reference proteome</keyword>
<keyword evidence="4" id="KW-0479">Metal-binding</keyword>
<dbReference type="PANTHER" id="PTHR43808:SF25">
    <property type="entry name" value="PEPTIDASE M20 DIMERISATION DOMAIN-CONTAINING PROTEIN"/>
    <property type="match status" value="1"/>
</dbReference>
<dbReference type="InterPro" id="IPR010182">
    <property type="entry name" value="ArgE/DapE"/>
</dbReference>
<evidence type="ECO:0000256" key="2">
    <source>
        <dbReference type="ARBA" id="ARBA00001947"/>
    </source>
</evidence>
<dbReference type="Gene3D" id="3.30.70.360">
    <property type="match status" value="1"/>
</dbReference>
<evidence type="ECO:0000256" key="5">
    <source>
        <dbReference type="ARBA" id="ARBA00022801"/>
    </source>
</evidence>
<keyword evidence="6" id="KW-0862">Zinc</keyword>
<comment type="cofactor">
    <cofactor evidence="2">
        <name>Zn(2+)</name>
        <dbReference type="ChEBI" id="CHEBI:29105"/>
    </cofactor>
</comment>
<comment type="similarity">
    <text evidence="3">Belongs to the peptidase M20A family.</text>
</comment>
<evidence type="ECO:0000259" key="8">
    <source>
        <dbReference type="Pfam" id="PF07687"/>
    </source>
</evidence>
<dbReference type="Proteomes" id="UP000676194">
    <property type="component" value="Chromosome"/>
</dbReference>
<dbReference type="RefSeq" id="WP_213497694.1">
    <property type="nucleotide sequence ID" value="NZ_CP074694.1"/>
</dbReference>
<protein>
    <submittedName>
        <fullName evidence="9">M20 family metallopeptidase</fullName>
    </submittedName>
</protein>
<keyword evidence="7" id="KW-0170">Cobalt</keyword>
<proteinExistence type="inferred from homology"/>
<keyword evidence="5" id="KW-0378">Hydrolase</keyword>
<dbReference type="SUPFAM" id="SSF53187">
    <property type="entry name" value="Zn-dependent exopeptidases"/>
    <property type="match status" value="1"/>
</dbReference>
<dbReference type="GO" id="GO:0016787">
    <property type="term" value="F:hydrolase activity"/>
    <property type="evidence" value="ECO:0007669"/>
    <property type="project" value="UniProtKB-KW"/>
</dbReference>
<dbReference type="AlphaFoldDB" id="A0A8E6B7C0"/>
<dbReference type="CDD" id="cd03894">
    <property type="entry name" value="M20_ArgE"/>
    <property type="match status" value="1"/>
</dbReference>
<dbReference type="Pfam" id="PF07687">
    <property type="entry name" value="M20_dimer"/>
    <property type="match status" value="1"/>
</dbReference>
<evidence type="ECO:0000256" key="3">
    <source>
        <dbReference type="ARBA" id="ARBA00006247"/>
    </source>
</evidence>